<reference evidence="2 3" key="1">
    <citation type="journal article" date="2019" name="Int. J. Syst. Evol. Microbiol.">
        <title>The Global Catalogue of Microorganisms (GCM) 10K type strain sequencing project: providing services to taxonomists for standard genome sequencing and annotation.</title>
        <authorList>
            <consortium name="The Broad Institute Genomics Platform"/>
            <consortium name="The Broad Institute Genome Sequencing Center for Infectious Disease"/>
            <person name="Wu L."/>
            <person name="Ma J."/>
        </authorList>
    </citation>
    <scope>NUCLEOTIDE SEQUENCE [LARGE SCALE GENOMIC DNA]</scope>
    <source>
        <strain evidence="2 3">JCM 14303</strain>
    </source>
</reference>
<evidence type="ECO:0000256" key="1">
    <source>
        <dbReference type="SAM" id="Phobius"/>
    </source>
</evidence>
<dbReference type="RefSeq" id="WP_344173320.1">
    <property type="nucleotide sequence ID" value="NZ_BAAANC010000001.1"/>
</dbReference>
<feature type="transmembrane region" description="Helical" evidence="1">
    <location>
        <begin position="252"/>
        <end position="285"/>
    </location>
</feature>
<feature type="transmembrane region" description="Helical" evidence="1">
    <location>
        <begin position="17"/>
        <end position="36"/>
    </location>
</feature>
<keyword evidence="1" id="KW-1133">Transmembrane helix</keyword>
<name>A0ABN2AMR9_9ACTN</name>
<keyword evidence="3" id="KW-1185">Reference proteome</keyword>
<accession>A0ABN2AMR9</accession>
<dbReference type="InterPro" id="IPR006750">
    <property type="entry name" value="YdcZ"/>
</dbReference>
<comment type="caution">
    <text evidence="2">The sequence shown here is derived from an EMBL/GenBank/DDBJ whole genome shotgun (WGS) entry which is preliminary data.</text>
</comment>
<dbReference type="PANTHER" id="PTHR34821:SF2">
    <property type="entry name" value="INNER MEMBRANE PROTEIN YDCZ"/>
    <property type="match status" value="1"/>
</dbReference>
<feature type="transmembrane region" description="Helical" evidence="1">
    <location>
        <begin position="180"/>
        <end position="200"/>
    </location>
</feature>
<organism evidence="2 3">
    <name type="scientific">Kribbella lupini</name>
    <dbReference type="NCBI Taxonomy" id="291602"/>
    <lineage>
        <taxon>Bacteria</taxon>
        <taxon>Bacillati</taxon>
        <taxon>Actinomycetota</taxon>
        <taxon>Actinomycetes</taxon>
        <taxon>Propionibacteriales</taxon>
        <taxon>Kribbellaceae</taxon>
        <taxon>Kribbella</taxon>
    </lineage>
</organism>
<protein>
    <submittedName>
        <fullName evidence="2">DMT family transporter</fullName>
    </submittedName>
</protein>
<keyword evidence="1" id="KW-0812">Transmembrane</keyword>
<feature type="transmembrane region" description="Helical" evidence="1">
    <location>
        <begin position="305"/>
        <end position="325"/>
    </location>
</feature>
<feature type="transmembrane region" description="Helical" evidence="1">
    <location>
        <begin position="151"/>
        <end position="171"/>
    </location>
</feature>
<feature type="transmembrane region" description="Helical" evidence="1">
    <location>
        <begin position="48"/>
        <end position="69"/>
    </location>
</feature>
<gene>
    <name evidence="2" type="ORF">GCM10009741_25080</name>
</gene>
<feature type="transmembrane region" description="Helical" evidence="1">
    <location>
        <begin position="212"/>
        <end position="240"/>
    </location>
</feature>
<keyword evidence="1" id="KW-0472">Membrane</keyword>
<dbReference type="Proteomes" id="UP001500363">
    <property type="component" value="Unassembled WGS sequence"/>
</dbReference>
<proteinExistence type="predicted"/>
<evidence type="ECO:0000313" key="2">
    <source>
        <dbReference type="EMBL" id="GAA1522664.1"/>
    </source>
</evidence>
<dbReference type="EMBL" id="BAAANC010000001">
    <property type="protein sequence ID" value="GAA1522664.1"/>
    <property type="molecule type" value="Genomic_DNA"/>
</dbReference>
<dbReference type="PANTHER" id="PTHR34821">
    <property type="entry name" value="INNER MEMBRANE PROTEIN YDCZ"/>
    <property type="match status" value="1"/>
</dbReference>
<evidence type="ECO:0000313" key="3">
    <source>
        <dbReference type="Proteomes" id="UP001500363"/>
    </source>
</evidence>
<sequence length="331" mass="33257">MTTTDTRPVRSAQQYQLVGLAASFGIGMLVALQSRVNGELGHRLGDGIAAALISFGTGLVILLLATALVPRIRHSLGTVWRTVRTPSEGAGGPLRWWQCIGGLAGAFLVATQSITVATIGVAVFTVAVVGGQAVSSLVVDRLGFGPAGPQAFTPLRVVGAIVALVAVVLAVSDQLSHPSGLLLAILPALGGIGTAVQQGINGRVARTASGDSYGAVAAGVINFLVGTSALLVVFLVDLALRGAPSSLPTDPWLYVGGACGVVFISSAAAVVRIVGVFVLGLGTIAGQLIASLFLDLFAPTAGTEVTFPVVAGTFLALAAVVVAALPNLRKA</sequence>
<dbReference type="Pfam" id="PF04657">
    <property type="entry name" value="DMT_YdcZ"/>
    <property type="match status" value="2"/>
</dbReference>
<feature type="transmembrane region" description="Helical" evidence="1">
    <location>
        <begin position="103"/>
        <end position="131"/>
    </location>
</feature>